<protein>
    <submittedName>
        <fullName evidence="1">Fen-1</fullName>
    </submittedName>
</protein>
<organism evidence="1">
    <name type="scientific">Drosophila innubila nudivirus</name>
    <dbReference type="NCBI Taxonomy" id="2057187"/>
    <lineage>
        <taxon>Viruses</taxon>
        <taxon>Viruses incertae sedis</taxon>
        <taxon>Naldaviricetes</taxon>
        <taxon>Lefavirales</taxon>
        <taxon>Nudiviridae</taxon>
        <taxon>Alphanudivirus</taxon>
        <taxon>Alphanudivirus droinnubilae</taxon>
    </lineage>
</organism>
<name>A0A2H4UXC1_9VIRU</name>
<sequence>MSEPMSLDPSSTPLKSPNWFGSEYIDDYEVPNSSIYSSATLSCSHVDFKPLQFQSTFTSDTYTQPSRHRKRIYGDEFKELTMLNVQPQSKLLKLDQPQHQILSSNDIDRPYNMPLPQFVSISQLNDHNTLTNNSNGTSENIITNNELVISSIQSQEEQLQQHLQIDSSKIPTPTITQRNYITKYLDYNSIPKICDNCFCVGCICRFSYY</sequence>
<dbReference type="OrthoDB" id="36697at10239"/>
<reference evidence="1" key="1">
    <citation type="journal article" date="2018" name="Infect. Genet. Evol.">
        <title>The dynamic evolution of Drosophila innubila Nudivirus.</title>
        <authorList>
            <person name="Hill T."/>
            <person name="Unckless R.L."/>
        </authorList>
    </citation>
    <scope>NUCLEOTIDE SEQUENCE [LARGE SCALE GENOMIC DNA]</scope>
    <source>
        <strain evidence="1">DiNV_CH01M</strain>
    </source>
</reference>
<dbReference type="Proteomes" id="UP000290195">
    <property type="component" value="Segment"/>
</dbReference>
<evidence type="ECO:0000313" key="1">
    <source>
        <dbReference type="EMBL" id="ATZ81559.1"/>
    </source>
</evidence>
<proteinExistence type="predicted"/>
<accession>A0A2H4UXC1</accession>
<gene>
    <name evidence="1" type="ORF">DiNV_CH01M_ORF71</name>
</gene>
<dbReference type="EMBL" id="MF966379">
    <property type="protein sequence ID" value="ATZ81559.1"/>
    <property type="molecule type" value="Genomic_DNA"/>
</dbReference>
<keyword evidence="2" id="KW-1185">Reference proteome</keyword>
<evidence type="ECO:0000313" key="2">
    <source>
        <dbReference type="Proteomes" id="UP000290195"/>
    </source>
</evidence>